<reference evidence="1" key="2">
    <citation type="submission" date="2019-06" db="EMBL/GenBank/DDBJ databases">
        <title>Genomics analysis of Aphanomyces spp. identifies a new class of oomycete effector associated with host adaptation.</title>
        <authorList>
            <person name="Gaulin E."/>
        </authorList>
    </citation>
    <scope>NUCLEOTIDE SEQUENCE</scope>
    <source>
        <strain evidence="1">CBS 578.67</strain>
    </source>
</reference>
<evidence type="ECO:0000313" key="1">
    <source>
        <dbReference type="EMBL" id="KAF0699772.1"/>
    </source>
</evidence>
<keyword evidence="3" id="KW-1185">Reference proteome</keyword>
<accession>A0A485KNT2</accession>
<dbReference type="EMBL" id="CAADRA010005177">
    <property type="protein sequence ID" value="VFT86578.1"/>
    <property type="molecule type" value="Genomic_DNA"/>
</dbReference>
<gene>
    <name evidence="2" type="primary">Aste57867_9699</name>
    <name evidence="1" type="ORF">As57867_009661</name>
    <name evidence="2" type="ORF">ASTE57867_9699</name>
</gene>
<organism evidence="2 3">
    <name type="scientific">Aphanomyces stellatus</name>
    <dbReference type="NCBI Taxonomy" id="120398"/>
    <lineage>
        <taxon>Eukaryota</taxon>
        <taxon>Sar</taxon>
        <taxon>Stramenopiles</taxon>
        <taxon>Oomycota</taxon>
        <taxon>Saprolegniomycetes</taxon>
        <taxon>Saprolegniales</taxon>
        <taxon>Verrucalvaceae</taxon>
        <taxon>Aphanomyces</taxon>
    </lineage>
</organism>
<evidence type="ECO:0000313" key="2">
    <source>
        <dbReference type="EMBL" id="VFT86578.1"/>
    </source>
</evidence>
<sequence>MPITMATPTGCHAACGLYIQDEASFFRVFEAFVKSEALGSLQRVWNLASTFKRRRVWPELQFIELETSDHAADIFAVAPFYPAVVFVGVNDNKLMQSFLTPSTPVAWHSSTRKYLPKPWDAWYSRLATLNLVLLHEEGRADTVDVMVAHLPQYMHLQSIELAFCRVFSLTPILQFVRHLTLTTLAPNYTRTRLQTTTTRVGSTWPSRPSTFKI</sequence>
<dbReference type="Proteomes" id="UP000332933">
    <property type="component" value="Unassembled WGS sequence"/>
</dbReference>
<proteinExistence type="predicted"/>
<dbReference type="AlphaFoldDB" id="A0A485KNT2"/>
<name>A0A485KNT2_9STRA</name>
<evidence type="ECO:0000313" key="3">
    <source>
        <dbReference type="Proteomes" id="UP000332933"/>
    </source>
</evidence>
<dbReference type="EMBL" id="VJMH01005156">
    <property type="protein sequence ID" value="KAF0699772.1"/>
    <property type="molecule type" value="Genomic_DNA"/>
</dbReference>
<reference evidence="2 3" key="1">
    <citation type="submission" date="2019-03" db="EMBL/GenBank/DDBJ databases">
        <authorList>
            <person name="Gaulin E."/>
            <person name="Dumas B."/>
        </authorList>
    </citation>
    <scope>NUCLEOTIDE SEQUENCE [LARGE SCALE GENOMIC DNA]</scope>
    <source>
        <strain evidence="2">CBS 568.67</strain>
    </source>
</reference>
<protein>
    <submittedName>
        <fullName evidence="2">Aste57867_9699 protein</fullName>
    </submittedName>
</protein>